<accession>A0A2R4ACA0</accession>
<dbReference type="EMBL" id="MG692656">
    <property type="protein sequence ID" value="AVR62501.1"/>
    <property type="molecule type" value="Genomic_DNA"/>
</dbReference>
<dbReference type="PROSITE" id="PS51900">
    <property type="entry name" value="CB"/>
    <property type="match status" value="1"/>
</dbReference>
<dbReference type="PROSITE" id="PS51898">
    <property type="entry name" value="TYR_RECOMBINASE"/>
    <property type="match status" value="1"/>
</dbReference>
<dbReference type="PANTHER" id="PTHR30349">
    <property type="entry name" value="PHAGE INTEGRASE-RELATED"/>
    <property type="match status" value="1"/>
</dbReference>
<reference evidence="7" key="1">
    <citation type="journal article" date="2018" name="Vet. Microbiol.">
        <title>Longitudinal study of Escherichia coli plasmid resistance to extended-spectrum cephalosporins in free-range broilers.</title>
        <authorList>
            <person name="Baron S."/>
            <person name="Le Devendec L."/>
            <person name="Touzain F."/>
            <person name="Jouy E."/>
            <person name="Lucas P."/>
            <person name="de Boisseson C."/>
            <person name="Larvor E."/>
            <person name="Kempf I."/>
        </authorList>
    </citation>
    <scope>NUCLEOTIDE SEQUENCE</scope>
    <source>
        <strain evidence="7">DH5alpha</strain>
        <plasmid evidence="8">p300-2</plasmid>
        <plasmid evidence="7">p301-4</plasmid>
    </source>
</reference>
<evidence type="ECO:0000259" key="5">
    <source>
        <dbReference type="PROSITE" id="PS51898"/>
    </source>
</evidence>
<evidence type="ECO:0000256" key="1">
    <source>
        <dbReference type="ARBA" id="ARBA00022908"/>
    </source>
</evidence>
<dbReference type="InterPro" id="IPR050090">
    <property type="entry name" value="Tyrosine_recombinase_XerCD"/>
</dbReference>
<geneLocation type="plasmid" evidence="7">
    <name>p301-4</name>
</geneLocation>
<name>A0A2R4ACA0_ECOLX</name>
<keyword evidence="3" id="KW-0233">DNA recombination</keyword>
<sequence length="260" mass="30326">MPSPRIRKMSLSRALDKYLKTVSVHKKGHQQEFYRSNVIKRYPIALRNMDEITTVDIATYRDVRLAEINPRTGKPITGNTVRLELALLSSLFNIARVEWGTCRTNPVELVRKPKVSSGRDRRLTSSEERRLSRYFREKNLMLYVIFHLALETAMRQGEILALRWEHIDLRHGVAHLPETKNGHSRDVPLSRRARNFLQMMPVNLHGNVFDYTASGFKNAWRIATQRLRIEDLHFHDLRHEAISRFFELGSLNVMEIAAIS</sequence>
<gene>
    <name evidence="8" type="ORF">p300-2_00050</name>
    <name evidence="7" type="ORF">p301-4_00079</name>
</gene>
<keyword evidence="7" id="KW-0614">Plasmid</keyword>
<dbReference type="InterPro" id="IPR013762">
    <property type="entry name" value="Integrase-like_cat_sf"/>
</dbReference>
<organism evidence="7">
    <name type="scientific">Escherichia coli</name>
    <dbReference type="NCBI Taxonomy" id="562"/>
    <lineage>
        <taxon>Bacteria</taxon>
        <taxon>Pseudomonadati</taxon>
        <taxon>Pseudomonadota</taxon>
        <taxon>Gammaproteobacteria</taxon>
        <taxon>Enterobacterales</taxon>
        <taxon>Enterobacteriaceae</taxon>
        <taxon>Escherichia</taxon>
    </lineage>
</organism>
<dbReference type="AlphaFoldDB" id="A0A2R4ACA0"/>
<dbReference type="PANTHER" id="PTHR30349:SF94">
    <property type="entry name" value="INTEGRASE_RECOMBINASE HI_1414-RELATED"/>
    <property type="match status" value="1"/>
</dbReference>
<dbReference type="Gene3D" id="1.10.150.130">
    <property type="match status" value="1"/>
</dbReference>
<dbReference type="InterPro" id="IPR044068">
    <property type="entry name" value="CB"/>
</dbReference>
<dbReference type="GO" id="GO:0003677">
    <property type="term" value="F:DNA binding"/>
    <property type="evidence" value="ECO:0007669"/>
    <property type="project" value="UniProtKB-UniRule"/>
</dbReference>
<evidence type="ECO:0000256" key="2">
    <source>
        <dbReference type="ARBA" id="ARBA00023125"/>
    </source>
</evidence>
<dbReference type="InterPro" id="IPR002104">
    <property type="entry name" value="Integrase_catalytic"/>
</dbReference>
<evidence type="ECO:0000313" key="7">
    <source>
        <dbReference type="EMBL" id="AVR62270.1"/>
    </source>
</evidence>
<evidence type="ECO:0000313" key="8">
    <source>
        <dbReference type="EMBL" id="AVR62501.1"/>
    </source>
</evidence>
<protein>
    <submittedName>
        <fullName evidence="7">Site-specific tyrosine recombinase XerC</fullName>
    </submittedName>
</protein>
<feature type="domain" description="Core-binding (CB)" evidence="6">
    <location>
        <begin position="9"/>
        <end position="96"/>
    </location>
</feature>
<evidence type="ECO:0000259" key="6">
    <source>
        <dbReference type="PROSITE" id="PS51900"/>
    </source>
</evidence>
<dbReference type="CDD" id="cd00796">
    <property type="entry name" value="INT_Rci_Hp1_C"/>
    <property type="match status" value="1"/>
</dbReference>
<evidence type="ECO:0000256" key="4">
    <source>
        <dbReference type="PROSITE-ProRule" id="PRU01248"/>
    </source>
</evidence>
<dbReference type="GO" id="GO:0006310">
    <property type="term" value="P:DNA recombination"/>
    <property type="evidence" value="ECO:0007669"/>
    <property type="project" value="UniProtKB-KW"/>
</dbReference>
<geneLocation type="plasmid" evidence="8">
    <name>p300-2</name>
</geneLocation>
<dbReference type="InterPro" id="IPR010998">
    <property type="entry name" value="Integrase_recombinase_N"/>
</dbReference>
<dbReference type="InterPro" id="IPR011010">
    <property type="entry name" value="DNA_brk_join_enz"/>
</dbReference>
<evidence type="ECO:0000256" key="3">
    <source>
        <dbReference type="ARBA" id="ARBA00023172"/>
    </source>
</evidence>
<dbReference type="Gene3D" id="1.10.443.10">
    <property type="entry name" value="Intergrase catalytic core"/>
    <property type="match status" value="1"/>
</dbReference>
<dbReference type="SUPFAM" id="SSF56349">
    <property type="entry name" value="DNA breaking-rejoining enzymes"/>
    <property type="match status" value="1"/>
</dbReference>
<keyword evidence="2 4" id="KW-0238">DNA-binding</keyword>
<proteinExistence type="predicted"/>
<dbReference type="GO" id="GO:0015074">
    <property type="term" value="P:DNA integration"/>
    <property type="evidence" value="ECO:0007669"/>
    <property type="project" value="UniProtKB-KW"/>
</dbReference>
<keyword evidence="1" id="KW-0229">DNA integration</keyword>
<dbReference type="Pfam" id="PF00589">
    <property type="entry name" value="Phage_integrase"/>
    <property type="match status" value="1"/>
</dbReference>
<feature type="domain" description="Tyr recombinase" evidence="5">
    <location>
        <begin position="118"/>
        <end position="260"/>
    </location>
</feature>
<dbReference type="EMBL" id="MG692641">
    <property type="protein sequence ID" value="AVR62270.1"/>
    <property type="molecule type" value="Genomic_DNA"/>
</dbReference>